<name>A0ABR1WBF3_9PEZI</name>
<dbReference type="EMBL" id="JAQQWN010000006">
    <property type="protein sequence ID" value="KAK8079473.1"/>
    <property type="molecule type" value="Genomic_DNA"/>
</dbReference>
<dbReference type="GeneID" id="92044666"/>
<comment type="caution">
    <text evidence="2">The sequence shown here is derived from an EMBL/GenBank/DDBJ whole genome shotgun (WGS) entry which is preliminary data.</text>
</comment>
<evidence type="ECO:0000256" key="1">
    <source>
        <dbReference type="SAM" id="MobiDB-lite"/>
    </source>
</evidence>
<proteinExistence type="predicted"/>
<feature type="region of interest" description="Disordered" evidence="1">
    <location>
        <begin position="1"/>
        <end position="20"/>
    </location>
</feature>
<keyword evidence="3" id="KW-1185">Reference proteome</keyword>
<sequence>MGGLASATAASECKMNRASSGTEWTVITSGVSDIPGTCGGLWDNLKRWGLACQVLYGTQYCRDEGNGELKWYFATR</sequence>
<accession>A0ABR1WBF3</accession>
<gene>
    <name evidence="2" type="ORF">PG997_007291</name>
</gene>
<dbReference type="Proteomes" id="UP001433268">
    <property type="component" value="Unassembled WGS sequence"/>
</dbReference>
<evidence type="ECO:0000313" key="2">
    <source>
        <dbReference type="EMBL" id="KAK8079473.1"/>
    </source>
</evidence>
<dbReference type="RefSeq" id="XP_066666948.1">
    <property type="nucleotide sequence ID" value="XM_066811606.1"/>
</dbReference>
<reference evidence="2 3" key="1">
    <citation type="submission" date="2023-01" db="EMBL/GenBank/DDBJ databases">
        <title>Analysis of 21 Apiospora genomes using comparative genomics revels a genus with tremendous synthesis potential of carbohydrate active enzymes and secondary metabolites.</title>
        <authorList>
            <person name="Sorensen T."/>
        </authorList>
    </citation>
    <scope>NUCLEOTIDE SEQUENCE [LARGE SCALE GENOMIC DNA]</scope>
    <source>
        <strain evidence="2 3">CBS 114990</strain>
    </source>
</reference>
<organism evidence="2 3">
    <name type="scientific">Apiospora hydei</name>
    <dbReference type="NCBI Taxonomy" id="1337664"/>
    <lineage>
        <taxon>Eukaryota</taxon>
        <taxon>Fungi</taxon>
        <taxon>Dikarya</taxon>
        <taxon>Ascomycota</taxon>
        <taxon>Pezizomycotina</taxon>
        <taxon>Sordariomycetes</taxon>
        <taxon>Xylariomycetidae</taxon>
        <taxon>Amphisphaeriales</taxon>
        <taxon>Apiosporaceae</taxon>
        <taxon>Apiospora</taxon>
    </lineage>
</organism>
<evidence type="ECO:0000313" key="3">
    <source>
        <dbReference type="Proteomes" id="UP001433268"/>
    </source>
</evidence>
<protein>
    <submittedName>
        <fullName evidence="2">Uncharacterized protein</fullName>
    </submittedName>
</protein>